<organism evidence="3 4">
    <name type="scientific">Xylanibacter muris</name>
    <dbReference type="NCBI Taxonomy" id="2736290"/>
    <lineage>
        <taxon>Bacteria</taxon>
        <taxon>Pseudomonadati</taxon>
        <taxon>Bacteroidota</taxon>
        <taxon>Bacteroidia</taxon>
        <taxon>Bacteroidales</taxon>
        <taxon>Prevotellaceae</taxon>
        <taxon>Xylanibacter</taxon>
    </lineage>
</organism>
<evidence type="ECO:0000256" key="1">
    <source>
        <dbReference type="ARBA" id="ARBA00023163"/>
    </source>
</evidence>
<keyword evidence="1" id="KW-0804">Transcription</keyword>
<dbReference type="RefSeq" id="WP_172274608.1">
    <property type="nucleotide sequence ID" value="NZ_CATJPT010000212.1"/>
</dbReference>
<proteinExistence type="predicted"/>
<dbReference type="Proteomes" id="UP000714420">
    <property type="component" value="Unassembled WGS sequence"/>
</dbReference>
<dbReference type="InterPro" id="IPR036735">
    <property type="entry name" value="NGN_dom_sf"/>
</dbReference>
<protein>
    <recommendedName>
        <fullName evidence="2">NusG-like N-terminal domain-containing protein</fullName>
    </recommendedName>
</protein>
<accession>A0ABX2AKC1</accession>
<comment type="caution">
    <text evidence="3">The sequence shown here is derived from an EMBL/GenBank/DDBJ whole genome shotgun (WGS) entry which is preliminary data.</text>
</comment>
<sequence length="328" mass="38415">MCFSDIHTSIQPENSYDCVQEATGEWHVLHVWPQQQERINRQILSYKDYKFKTFIPKQKKRSPDTGKYHEQASALLPDLIFILGEYQAINNFIYEKSISCSFYREKFSRNPIIVPTEQMERFRKYYEFTSEEVIVFKKKYSYFANKDIIRMVSGPLKGFEGRIYQVGKNYKLVYGIGELALGISDIARHAFIYMGKTLPDKNSKVSLTEQYYGMISRKAMLPVEDNTKTEYIMRDFERWLMGAQSYMPEDPETAATICCTLLKVIADFKSRPDLPEDMDSCRLKRIVSDVDTYLHEAAVCREYAQKAYAKLRRRSIYSPEGTYPLTPL</sequence>
<dbReference type="EMBL" id="JABKKF010000003">
    <property type="protein sequence ID" value="NPD91641.1"/>
    <property type="molecule type" value="Genomic_DNA"/>
</dbReference>
<dbReference type="Gene3D" id="3.30.70.940">
    <property type="entry name" value="NusG, N-terminal domain"/>
    <property type="match status" value="1"/>
</dbReference>
<dbReference type="InterPro" id="IPR006645">
    <property type="entry name" value="NGN-like_dom"/>
</dbReference>
<feature type="domain" description="NusG-like N-terminal" evidence="2">
    <location>
        <begin position="25"/>
        <end position="123"/>
    </location>
</feature>
<keyword evidence="4" id="KW-1185">Reference proteome</keyword>
<dbReference type="SUPFAM" id="SSF82679">
    <property type="entry name" value="N-utilization substance G protein NusG, N-terminal domain"/>
    <property type="match status" value="1"/>
</dbReference>
<evidence type="ECO:0000313" key="3">
    <source>
        <dbReference type="EMBL" id="NPD91641.1"/>
    </source>
</evidence>
<gene>
    <name evidence="3" type="ORF">HPS56_04610</name>
</gene>
<name>A0ABX2AKC1_9BACT</name>
<evidence type="ECO:0000313" key="4">
    <source>
        <dbReference type="Proteomes" id="UP000714420"/>
    </source>
</evidence>
<dbReference type="Pfam" id="PF02357">
    <property type="entry name" value="NusG"/>
    <property type="match status" value="1"/>
</dbReference>
<evidence type="ECO:0000259" key="2">
    <source>
        <dbReference type="Pfam" id="PF02357"/>
    </source>
</evidence>
<reference evidence="3 4" key="1">
    <citation type="submission" date="2020-05" db="EMBL/GenBank/DDBJ databases">
        <title>Distinct polysaccharide utilization as determinants for interspecies competition between intestinal Prevotella spp.</title>
        <authorList>
            <person name="Galvez E.J.C."/>
            <person name="Iljazovic A."/>
            <person name="Strowig T."/>
        </authorList>
    </citation>
    <scope>NUCLEOTIDE SEQUENCE [LARGE SCALE GENOMIC DNA]</scope>
    <source>
        <strain evidence="3 4">PMUR</strain>
    </source>
</reference>